<keyword evidence="7" id="KW-1185">Reference proteome</keyword>
<accession>A0A5C3KMW1</accession>
<dbReference type="STRING" id="230819.A0A5C3KMW1"/>
<dbReference type="SUPFAM" id="SSF51905">
    <property type="entry name" value="FAD/NAD(P)-binding domain"/>
    <property type="match status" value="1"/>
</dbReference>
<dbReference type="InterPro" id="IPR036188">
    <property type="entry name" value="FAD/NAD-bd_sf"/>
</dbReference>
<sequence length="376" mass="41709">MSDGRKNVVVVGGGPAGTMICRQLSKKLDRQRFNLILVTERPYYTHLPASIRMVVSSEGNLEETIHMPYDNLFRNGKNGKVIIARATRVEEDEANEGGVVFLNTGEEIEYTLLVVATGCTWEGPLDLPGAKDEEKKWVDEWREKFAAAEDVVIVGGGSVGIEFAGEIRDLESSKRITIVHDQDLLLNDAYSAKFRNLAMNNIHKRGVEVILGDAIPDLEISPANTIRTAKGRLLVADLVIPCRGPRPNTDFLNDLTDHPLTQAGHVRVTPTLQVFRHPRILAAGDIIEWDDQKQMIKYPAHAGVITHTVLDVLNGRDPNHFYKGSYERIVISNGRKGGVSYYTYWGPRVQFGDQVSSKVAKGKVLKKGFARQALGL</sequence>
<evidence type="ECO:0000259" key="5">
    <source>
        <dbReference type="Pfam" id="PF07992"/>
    </source>
</evidence>
<dbReference type="Pfam" id="PF07992">
    <property type="entry name" value="Pyr_redox_2"/>
    <property type="match status" value="1"/>
</dbReference>
<evidence type="ECO:0000313" key="7">
    <source>
        <dbReference type="Proteomes" id="UP000307440"/>
    </source>
</evidence>
<organism evidence="6 7">
    <name type="scientific">Coprinopsis marcescibilis</name>
    <name type="common">Agaric fungus</name>
    <name type="synonym">Psathyrella marcescibilis</name>
    <dbReference type="NCBI Taxonomy" id="230819"/>
    <lineage>
        <taxon>Eukaryota</taxon>
        <taxon>Fungi</taxon>
        <taxon>Dikarya</taxon>
        <taxon>Basidiomycota</taxon>
        <taxon>Agaricomycotina</taxon>
        <taxon>Agaricomycetes</taxon>
        <taxon>Agaricomycetidae</taxon>
        <taxon>Agaricales</taxon>
        <taxon>Agaricineae</taxon>
        <taxon>Psathyrellaceae</taxon>
        <taxon>Coprinopsis</taxon>
    </lineage>
</organism>
<dbReference type="PANTHER" id="PTHR43735">
    <property type="entry name" value="APOPTOSIS-INDUCING FACTOR 1"/>
    <property type="match status" value="1"/>
</dbReference>
<evidence type="ECO:0000256" key="4">
    <source>
        <dbReference type="ARBA" id="ARBA00023002"/>
    </source>
</evidence>
<dbReference type="Proteomes" id="UP000307440">
    <property type="component" value="Unassembled WGS sequence"/>
</dbReference>
<proteinExistence type="inferred from homology"/>
<protein>
    <submittedName>
        <fullName evidence="6">FAD/NAD(P)-binding domain-containing protein</fullName>
    </submittedName>
</protein>
<keyword evidence="3" id="KW-0274">FAD</keyword>
<dbReference type="GO" id="GO:0005737">
    <property type="term" value="C:cytoplasm"/>
    <property type="evidence" value="ECO:0007669"/>
    <property type="project" value="TreeGrafter"/>
</dbReference>
<keyword evidence="4" id="KW-0560">Oxidoreductase</keyword>
<evidence type="ECO:0000256" key="1">
    <source>
        <dbReference type="ARBA" id="ARBA00006442"/>
    </source>
</evidence>
<dbReference type="AlphaFoldDB" id="A0A5C3KMW1"/>
<dbReference type="Gene3D" id="3.50.50.100">
    <property type="match status" value="1"/>
</dbReference>
<keyword evidence="2" id="KW-0285">Flavoprotein</keyword>
<dbReference type="PRINTS" id="PR00411">
    <property type="entry name" value="PNDRDTASEI"/>
</dbReference>
<comment type="similarity">
    <text evidence="1">Belongs to the FAD-dependent oxidoreductase family.</text>
</comment>
<evidence type="ECO:0000256" key="3">
    <source>
        <dbReference type="ARBA" id="ARBA00022827"/>
    </source>
</evidence>
<dbReference type="GO" id="GO:0050660">
    <property type="term" value="F:flavin adenine dinucleotide binding"/>
    <property type="evidence" value="ECO:0007669"/>
    <property type="project" value="TreeGrafter"/>
</dbReference>
<dbReference type="OrthoDB" id="202203at2759"/>
<feature type="domain" description="FAD/NAD(P)-binding" evidence="5">
    <location>
        <begin position="7"/>
        <end position="291"/>
    </location>
</feature>
<reference evidence="6 7" key="1">
    <citation type="journal article" date="2019" name="Nat. Ecol. Evol.">
        <title>Megaphylogeny resolves global patterns of mushroom evolution.</title>
        <authorList>
            <person name="Varga T."/>
            <person name="Krizsan K."/>
            <person name="Foldi C."/>
            <person name="Dima B."/>
            <person name="Sanchez-Garcia M."/>
            <person name="Sanchez-Ramirez S."/>
            <person name="Szollosi G.J."/>
            <person name="Szarkandi J.G."/>
            <person name="Papp V."/>
            <person name="Albert L."/>
            <person name="Andreopoulos W."/>
            <person name="Angelini C."/>
            <person name="Antonin V."/>
            <person name="Barry K.W."/>
            <person name="Bougher N.L."/>
            <person name="Buchanan P."/>
            <person name="Buyck B."/>
            <person name="Bense V."/>
            <person name="Catcheside P."/>
            <person name="Chovatia M."/>
            <person name="Cooper J."/>
            <person name="Damon W."/>
            <person name="Desjardin D."/>
            <person name="Finy P."/>
            <person name="Geml J."/>
            <person name="Haridas S."/>
            <person name="Hughes K."/>
            <person name="Justo A."/>
            <person name="Karasinski D."/>
            <person name="Kautmanova I."/>
            <person name="Kiss B."/>
            <person name="Kocsube S."/>
            <person name="Kotiranta H."/>
            <person name="LaButti K.M."/>
            <person name="Lechner B.E."/>
            <person name="Liimatainen K."/>
            <person name="Lipzen A."/>
            <person name="Lukacs Z."/>
            <person name="Mihaltcheva S."/>
            <person name="Morgado L.N."/>
            <person name="Niskanen T."/>
            <person name="Noordeloos M.E."/>
            <person name="Ohm R.A."/>
            <person name="Ortiz-Santana B."/>
            <person name="Ovrebo C."/>
            <person name="Racz N."/>
            <person name="Riley R."/>
            <person name="Savchenko A."/>
            <person name="Shiryaev A."/>
            <person name="Soop K."/>
            <person name="Spirin V."/>
            <person name="Szebenyi C."/>
            <person name="Tomsovsky M."/>
            <person name="Tulloss R.E."/>
            <person name="Uehling J."/>
            <person name="Grigoriev I.V."/>
            <person name="Vagvolgyi C."/>
            <person name="Papp T."/>
            <person name="Martin F.M."/>
            <person name="Miettinen O."/>
            <person name="Hibbett D.S."/>
            <person name="Nagy L.G."/>
        </authorList>
    </citation>
    <scope>NUCLEOTIDE SEQUENCE [LARGE SCALE GENOMIC DNA]</scope>
    <source>
        <strain evidence="6 7">CBS 121175</strain>
    </source>
</reference>
<gene>
    <name evidence="6" type="ORF">FA15DRAFT_672627</name>
</gene>
<evidence type="ECO:0000313" key="6">
    <source>
        <dbReference type="EMBL" id="TFK21365.1"/>
    </source>
</evidence>
<evidence type="ECO:0000256" key="2">
    <source>
        <dbReference type="ARBA" id="ARBA00022630"/>
    </source>
</evidence>
<dbReference type="EMBL" id="ML210270">
    <property type="protein sequence ID" value="TFK21365.1"/>
    <property type="molecule type" value="Genomic_DNA"/>
</dbReference>
<dbReference type="PANTHER" id="PTHR43735:SF3">
    <property type="entry name" value="FERROPTOSIS SUPPRESSOR PROTEIN 1"/>
    <property type="match status" value="1"/>
</dbReference>
<dbReference type="PRINTS" id="PR00368">
    <property type="entry name" value="FADPNR"/>
</dbReference>
<dbReference type="InterPro" id="IPR023753">
    <property type="entry name" value="FAD/NAD-binding_dom"/>
</dbReference>
<name>A0A5C3KMW1_COPMA</name>
<dbReference type="GO" id="GO:0004174">
    <property type="term" value="F:electron-transferring-flavoprotein dehydrogenase activity"/>
    <property type="evidence" value="ECO:0007669"/>
    <property type="project" value="TreeGrafter"/>
</dbReference>